<feature type="compositionally biased region" description="Basic and acidic residues" evidence="2">
    <location>
        <begin position="174"/>
        <end position="189"/>
    </location>
</feature>
<evidence type="ECO:0000313" key="3">
    <source>
        <dbReference type="Proteomes" id="UP000095280"/>
    </source>
</evidence>
<protein>
    <submittedName>
        <fullName evidence="4">Tyr recombinase domain-containing protein</fullName>
    </submittedName>
</protein>
<sequence>WLAFNIFRAYILGVKPVCRIACSDSESIAINGSPLSKDNVTDFAGDEGTISTVLLANDLLDLAENNIFSDKAHRGLRYLQEFMKNLSEKAKLSKPYTNHCIRVTRICDLESEGHAVHDIMLVTGHKSEATVRRYLHKRRDRSLYKSSVNVHTAMNKSLDCMDRAEAAPSISGDEEFHRVQGPPEKKCES</sequence>
<keyword evidence="1" id="KW-0233">DNA recombination</keyword>
<name>A0A1I8I2I8_9PLAT</name>
<dbReference type="Gene3D" id="1.10.443.10">
    <property type="entry name" value="Intergrase catalytic core"/>
    <property type="match status" value="1"/>
</dbReference>
<evidence type="ECO:0000313" key="4">
    <source>
        <dbReference type="WBParaSite" id="maker-uti_cns_0009378-snap-gene-0.2-mRNA-1"/>
    </source>
</evidence>
<proteinExistence type="predicted"/>
<evidence type="ECO:0000256" key="2">
    <source>
        <dbReference type="SAM" id="MobiDB-lite"/>
    </source>
</evidence>
<dbReference type="InterPro" id="IPR013762">
    <property type="entry name" value="Integrase-like_cat_sf"/>
</dbReference>
<dbReference type="GO" id="GO:0015074">
    <property type="term" value="P:DNA integration"/>
    <property type="evidence" value="ECO:0007669"/>
    <property type="project" value="InterPro"/>
</dbReference>
<dbReference type="WBParaSite" id="maker-uti_cns_0009378-snap-gene-0.2-mRNA-1">
    <property type="protein sequence ID" value="maker-uti_cns_0009378-snap-gene-0.2-mRNA-1"/>
    <property type="gene ID" value="maker-uti_cns_0009378-snap-gene-0.2"/>
</dbReference>
<dbReference type="GO" id="GO:0003677">
    <property type="term" value="F:DNA binding"/>
    <property type="evidence" value="ECO:0007669"/>
    <property type="project" value="InterPro"/>
</dbReference>
<keyword evidence="3" id="KW-1185">Reference proteome</keyword>
<feature type="region of interest" description="Disordered" evidence="2">
    <location>
        <begin position="169"/>
        <end position="189"/>
    </location>
</feature>
<organism evidence="3 4">
    <name type="scientific">Macrostomum lignano</name>
    <dbReference type="NCBI Taxonomy" id="282301"/>
    <lineage>
        <taxon>Eukaryota</taxon>
        <taxon>Metazoa</taxon>
        <taxon>Spiralia</taxon>
        <taxon>Lophotrochozoa</taxon>
        <taxon>Platyhelminthes</taxon>
        <taxon>Rhabditophora</taxon>
        <taxon>Macrostomorpha</taxon>
        <taxon>Macrostomida</taxon>
        <taxon>Macrostomidae</taxon>
        <taxon>Macrostomum</taxon>
    </lineage>
</organism>
<dbReference type="InterPro" id="IPR011010">
    <property type="entry name" value="DNA_brk_join_enz"/>
</dbReference>
<reference evidence="4" key="1">
    <citation type="submission" date="2016-11" db="UniProtKB">
        <authorList>
            <consortium name="WormBaseParasite"/>
        </authorList>
    </citation>
    <scope>IDENTIFICATION</scope>
</reference>
<evidence type="ECO:0000256" key="1">
    <source>
        <dbReference type="ARBA" id="ARBA00023172"/>
    </source>
</evidence>
<accession>A0A1I8I2I8</accession>
<dbReference type="AlphaFoldDB" id="A0A1I8I2I8"/>
<dbReference type="GO" id="GO:0006310">
    <property type="term" value="P:DNA recombination"/>
    <property type="evidence" value="ECO:0007669"/>
    <property type="project" value="UniProtKB-KW"/>
</dbReference>
<dbReference type="Proteomes" id="UP000095280">
    <property type="component" value="Unplaced"/>
</dbReference>
<dbReference type="SUPFAM" id="SSF56349">
    <property type="entry name" value="DNA breaking-rejoining enzymes"/>
    <property type="match status" value="1"/>
</dbReference>